<evidence type="ECO:0000256" key="7">
    <source>
        <dbReference type="ARBA" id="ARBA00023033"/>
    </source>
</evidence>
<evidence type="ECO:0000256" key="3">
    <source>
        <dbReference type="ARBA" id="ARBA00022630"/>
    </source>
</evidence>
<sequence length="612" mass="68621">MDQLQQNGTAAQMMQRQLKDLDIDPEALKVKYKAERDKRLPNGGNEQYVHVATNELNAPLDDPYADPNFARDPVTAVYDVVLIGGGYTALQAAARLMMNGHTNICLIEKAGGFGGTWYWNRYPGAQCDVESYIYMPLLEELGVVPSEKYVRGPELLAHAELIGKKYDLYDRALFQTQVQRVQWDDDACLWKVHTDRNDHIQTRWVVTAPGPLHSPKLPGVPGILSFKGKFFHSSRWDYAYTGGSNTQPDLTKLADKRVAVVGTGATAIQIIPEVAKWAKELNVFQRTPSSVDVRNNRPTDPKWAKNLPPGWQRNRMQNFTAIINGEWAETDLVNDGWTAILSSLPGLFGTSADDADAAAARLQLADFRKMETVRKRVDSVVKDPETAERLKPWYNQFCKRPCFHDGYLQVFNQPNVYLVDTDGKGIERVTERGIVAKGVETEVDCIIYSTGFEFAGDFTKRNGPEIIGRNGLRLTDKWDGGPSTYHGYSVVGFPNLMIMSPLQSGANPNYTHNIVDMSWHLVYLMDQVKKRNIKALEATPEAEAAWVADVIEKGKGRSKFLLECTPGYYNDEGRPNEVTIRSQPYGGGSILYAASISKWRQDDKLEGMSIRV</sequence>
<dbReference type="GO" id="GO:0004497">
    <property type="term" value="F:monooxygenase activity"/>
    <property type="evidence" value="ECO:0007669"/>
    <property type="project" value="UniProtKB-KW"/>
</dbReference>
<dbReference type="Gene3D" id="3.50.50.60">
    <property type="entry name" value="FAD/NAD(P)-binding domain"/>
    <property type="match status" value="2"/>
</dbReference>
<dbReference type="EMBL" id="VCAU01000030">
    <property type="protein sequence ID" value="KAF9890052.1"/>
    <property type="molecule type" value="Genomic_DNA"/>
</dbReference>
<dbReference type="AlphaFoldDB" id="A0AAD4GUS4"/>
<reference evidence="10" key="1">
    <citation type="journal article" date="2019" name="Beilstein J. Org. Chem.">
        <title>Nanangenines: drimane sesquiterpenoids as the dominant metabolite cohort of a novel Australian fungus, Aspergillus nanangensis.</title>
        <authorList>
            <person name="Lacey H.J."/>
            <person name="Gilchrist C.L.M."/>
            <person name="Crombie A."/>
            <person name="Kalaitzis J.A."/>
            <person name="Vuong D."/>
            <person name="Rutledge P.J."/>
            <person name="Turner P."/>
            <person name="Pitt J.I."/>
            <person name="Lacey E."/>
            <person name="Chooi Y.H."/>
            <person name="Piggott A.M."/>
        </authorList>
    </citation>
    <scope>NUCLEOTIDE SEQUENCE</scope>
    <source>
        <strain evidence="10">MST-FP2251</strain>
    </source>
</reference>
<keyword evidence="3" id="KW-0285">Flavoprotein</keyword>
<reference evidence="10" key="2">
    <citation type="submission" date="2020-02" db="EMBL/GenBank/DDBJ databases">
        <authorList>
            <person name="Gilchrist C.L.M."/>
            <person name="Chooi Y.-H."/>
        </authorList>
    </citation>
    <scope>NUCLEOTIDE SEQUENCE</scope>
    <source>
        <strain evidence="10">MST-FP2251</strain>
    </source>
</reference>
<evidence type="ECO:0000256" key="1">
    <source>
        <dbReference type="ARBA" id="ARBA00001974"/>
    </source>
</evidence>
<keyword evidence="11" id="KW-1185">Reference proteome</keyword>
<dbReference type="InterPro" id="IPR023753">
    <property type="entry name" value="FAD/NAD-binding_dom"/>
</dbReference>
<accession>A0AAD4GUS4</accession>
<name>A0AAD4GUS4_ASPNN</name>
<gene>
    <name evidence="10" type="ORF">FE257_006732</name>
</gene>
<protein>
    <recommendedName>
        <fullName evidence="9">FAD/NAD(P)-binding domain-containing protein</fullName>
    </recommendedName>
</protein>
<evidence type="ECO:0000256" key="6">
    <source>
        <dbReference type="ARBA" id="ARBA00023002"/>
    </source>
</evidence>
<keyword evidence="4" id="KW-0274">FAD</keyword>
<comment type="similarity">
    <text evidence="2">Belongs to the FAD-binding monooxygenase family.</text>
</comment>
<evidence type="ECO:0000256" key="5">
    <source>
        <dbReference type="ARBA" id="ARBA00022857"/>
    </source>
</evidence>
<feature type="region of interest" description="Disordered" evidence="8">
    <location>
        <begin position="290"/>
        <end position="310"/>
    </location>
</feature>
<comment type="cofactor">
    <cofactor evidence="1">
        <name>FAD</name>
        <dbReference type="ChEBI" id="CHEBI:57692"/>
    </cofactor>
</comment>
<feature type="compositionally biased region" description="Basic and acidic residues" evidence="8">
    <location>
        <begin position="294"/>
        <end position="303"/>
    </location>
</feature>
<dbReference type="InterPro" id="IPR050775">
    <property type="entry name" value="FAD-binding_Monooxygenases"/>
</dbReference>
<comment type="caution">
    <text evidence="10">The sequence shown here is derived from an EMBL/GenBank/DDBJ whole genome shotgun (WGS) entry which is preliminary data.</text>
</comment>
<keyword evidence="6" id="KW-0560">Oxidoreductase</keyword>
<evidence type="ECO:0000259" key="9">
    <source>
        <dbReference type="Pfam" id="PF07992"/>
    </source>
</evidence>
<proteinExistence type="inferred from homology"/>
<dbReference type="Proteomes" id="UP001194746">
    <property type="component" value="Unassembled WGS sequence"/>
</dbReference>
<keyword evidence="7" id="KW-0503">Monooxygenase</keyword>
<dbReference type="PANTHER" id="PTHR43098">
    <property type="entry name" value="L-ORNITHINE N(5)-MONOOXYGENASE-RELATED"/>
    <property type="match status" value="1"/>
</dbReference>
<evidence type="ECO:0000313" key="10">
    <source>
        <dbReference type="EMBL" id="KAF9890052.1"/>
    </source>
</evidence>
<dbReference type="Pfam" id="PF07992">
    <property type="entry name" value="Pyr_redox_2"/>
    <property type="match status" value="1"/>
</dbReference>
<evidence type="ECO:0000313" key="11">
    <source>
        <dbReference type="Proteomes" id="UP001194746"/>
    </source>
</evidence>
<keyword evidence="5" id="KW-0521">NADP</keyword>
<evidence type="ECO:0000256" key="2">
    <source>
        <dbReference type="ARBA" id="ARBA00010139"/>
    </source>
</evidence>
<evidence type="ECO:0000256" key="8">
    <source>
        <dbReference type="SAM" id="MobiDB-lite"/>
    </source>
</evidence>
<dbReference type="PANTHER" id="PTHR43098:SF4">
    <property type="entry name" value="BLR3857 PROTEIN"/>
    <property type="match status" value="1"/>
</dbReference>
<dbReference type="InterPro" id="IPR036188">
    <property type="entry name" value="FAD/NAD-bd_sf"/>
</dbReference>
<evidence type="ECO:0000256" key="4">
    <source>
        <dbReference type="ARBA" id="ARBA00022827"/>
    </source>
</evidence>
<organism evidence="10 11">
    <name type="scientific">Aspergillus nanangensis</name>
    <dbReference type="NCBI Taxonomy" id="2582783"/>
    <lineage>
        <taxon>Eukaryota</taxon>
        <taxon>Fungi</taxon>
        <taxon>Dikarya</taxon>
        <taxon>Ascomycota</taxon>
        <taxon>Pezizomycotina</taxon>
        <taxon>Eurotiomycetes</taxon>
        <taxon>Eurotiomycetidae</taxon>
        <taxon>Eurotiales</taxon>
        <taxon>Aspergillaceae</taxon>
        <taxon>Aspergillus</taxon>
        <taxon>Aspergillus subgen. Circumdati</taxon>
    </lineage>
</organism>
<feature type="domain" description="FAD/NAD(P)-binding" evidence="9">
    <location>
        <begin position="78"/>
        <end position="289"/>
    </location>
</feature>
<dbReference type="SUPFAM" id="SSF51905">
    <property type="entry name" value="FAD/NAD(P)-binding domain"/>
    <property type="match status" value="2"/>
</dbReference>